<sequence length="120" mass="13845">MILGVWVCGHCWAKVGERPRRYVMVPCHEAGEGRSGYRQELVWTAAAAKDGDLRMNRFVRRMADRYIARCRDLTLHDAHDCALDYLRSLQLPFGHEDLSDPEELADEDMEYWDADEAASN</sequence>
<proteinExistence type="predicted"/>
<evidence type="ECO:0000313" key="2">
    <source>
        <dbReference type="Proteomes" id="UP000006230"/>
    </source>
</evidence>
<evidence type="ECO:0000313" key="1">
    <source>
        <dbReference type="EMBL" id="EAU45106.1"/>
    </source>
</evidence>
<dbReference type="HOGENOM" id="CLU_2047452_0_0_5"/>
<dbReference type="EMBL" id="AATQ01000032">
    <property type="protein sequence ID" value="EAU45106.1"/>
    <property type="molecule type" value="Genomic_DNA"/>
</dbReference>
<dbReference type="STRING" id="314265.R2601_23006"/>
<reference evidence="1 2" key="1">
    <citation type="journal article" date="2010" name="J. Bacteriol.">
        <title>Genome sequences of Pelagibaca bermudensis HTCC2601T and Maritimibacter alkaliphilus HTCC2654T, the type strains of two marine Roseobacter genera.</title>
        <authorList>
            <person name="Thrash J.C."/>
            <person name="Cho J.C."/>
            <person name="Ferriera S."/>
            <person name="Johnson J."/>
            <person name="Vergin K.L."/>
            <person name="Giovannoni S.J."/>
        </authorList>
    </citation>
    <scope>NUCLEOTIDE SEQUENCE [LARGE SCALE GENOMIC DNA]</scope>
    <source>
        <strain evidence="2">DSM 26914 / JCM 13377 / KCTC 12554 / HTCC2601</strain>
    </source>
</reference>
<dbReference type="AlphaFoldDB" id="Q0FLJ2"/>
<comment type="caution">
    <text evidence="1">The sequence shown here is derived from an EMBL/GenBank/DDBJ whole genome shotgun (WGS) entry which is preliminary data.</text>
</comment>
<gene>
    <name evidence="1" type="ORF">R2601_23006</name>
</gene>
<name>Q0FLJ2_SALBH</name>
<protein>
    <submittedName>
        <fullName evidence="1">Uncharacterized protein</fullName>
    </submittedName>
</protein>
<keyword evidence="2" id="KW-1185">Reference proteome</keyword>
<accession>Q0FLJ2</accession>
<dbReference type="Proteomes" id="UP000006230">
    <property type="component" value="Unassembled WGS sequence"/>
</dbReference>
<dbReference type="eggNOG" id="ENOG502ZW8Y">
    <property type="taxonomic scope" value="Bacteria"/>
</dbReference>
<organism evidence="1 2">
    <name type="scientific">Salipiger bermudensis (strain DSM 26914 / JCM 13377 / KCTC 12554 / HTCC2601)</name>
    <name type="common">Pelagibaca bermudensis</name>
    <dbReference type="NCBI Taxonomy" id="314265"/>
    <lineage>
        <taxon>Bacteria</taxon>
        <taxon>Pseudomonadati</taxon>
        <taxon>Pseudomonadota</taxon>
        <taxon>Alphaproteobacteria</taxon>
        <taxon>Rhodobacterales</taxon>
        <taxon>Roseobacteraceae</taxon>
        <taxon>Salipiger</taxon>
    </lineage>
</organism>